<dbReference type="EMBL" id="BAAALF010000155">
    <property type="protein sequence ID" value="GAA1262995.1"/>
    <property type="molecule type" value="Genomic_DNA"/>
</dbReference>
<dbReference type="Proteomes" id="UP001500037">
    <property type="component" value="Unassembled WGS sequence"/>
</dbReference>
<reference evidence="2 3" key="1">
    <citation type="journal article" date="2019" name="Int. J. Syst. Evol. Microbiol.">
        <title>The Global Catalogue of Microorganisms (GCM) 10K type strain sequencing project: providing services to taxonomists for standard genome sequencing and annotation.</title>
        <authorList>
            <consortium name="The Broad Institute Genomics Platform"/>
            <consortium name="The Broad Institute Genome Sequencing Center for Infectious Disease"/>
            <person name="Wu L."/>
            <person name="Ma J."/>
        </authorList>
    </citation>
    <scope>NUCLEOTIDE SEQUENCE [LARGE SCALE GENOMIC DNA]</scope>
    <source>
        <strain evidence="2 3">JCM 13004</strain>
    </source>
</reference>
<keyword evidence="3" id="KW-1185">Reference proteome</keyword>
<protein>
    <submittedName>
        <fullName evidence="2">Uncharacterized protein</fullName>
    </submittedName>
</protein>
<organism evidence="2 3">
    <name type="scientific">Kitasatospora nipponensis</name>
    <dbReference type="NCBI Taxonomy" id="258049"/>
    <lineage>
        <taxon>Bacteria</taxon>
        <taxon>Bacillati</taxon>
        <taxon>Actinomycetota</taxon>
        <taxon>Actinomycetes</taxon>
        <taxon>Kitasatosporales</taxon>
        <taxon>Streptomycetaceae</taxon>
        <taxon>Kitasatospora</taxon>
    </lineage>
</organism>
<accession>A0ABN1WUK9</accession>
<comment type="caution">
    <text evidence="2">The sequence shown here is derived from an EMBL/GenBank/DDBJ whole genome shotgun (WGS) entry which is preliminary data.</text>
</comment>
<feature type="region of interest" description="Disordered" evidence="1">
    <location>
        <begin position="34"/>
        <end position="136"/>
    </location>
</feature>
<evidence type="ECO:0000313" key="3">
    <source>
        <dbReference type="Proteomes" id="UP001500037"/>
    </source>
</evidence>
<feature type="compositionally biased region" description="Gly residues" evidence="1">
    <location>
        <begin position="88"/>
        <end position="125"/>
    </location>
</feature>
<name>A0ABN1WUK9_9ACTN</name>
<proteinExistence type="predicted"/>
<sequence length="168" mass="16497">MLLPRVRRVHGQHEEVTGVAAGLQQHVHRLLGTVERTADGSLDQLDGRTGRGGRGGRPRTRSGPGDLRRPRAGARRPRTRGGRSRRAPGGGGGRGGGGGGRGGGGRGRGGGGGGAPGRGGPGRGPGTTAAGAAEWTGMTGDALPVAGVLRACASDSRGKGTPGPGMLS</sequence>
<feature type="compositionally biased region" description="Basic residues" evidence="1">
    <location>
        <begin position="70"/>
        <end position="86"/>
    </location>
</feature>
<evidence type="ECO:0000256" key="1">
    <source>
        <dbReference type="SAM" id="MobiDB-lite"/>
    </source>
</evidence>
<gene>
    <name evidence="2" type="ORF">GCM10009665_60750</name>
</gene>
<evidence type="ECO:0000313" key="2">
    <source>
        <dbReference type="EMBL" id="GAA1262995.1"/>
    </source>
</evidence>